<evidence type="ECO:0000256" key="1">
    <source>
        <dbReference type="SAM" id="MobiDB-lite"/>
    </source>
</evidence>
<name>X0Y3R6_9ZZZZ</name>
<dbReference type="AlphaFoldDB" id="X0Y3R6"/>
<gene>
    <name evidence="2" type="ORF">S01H1_61109</name>
</gene>
<dbReference type="EMBL" id="BARS01040052">
    <property type="protein sequence ID" value="GAG31486.1"/>
    <property type="molecule type" value="Genomic_DNA"/>
</dbReference>
<comment type="caution">
    <text evidence="2">The sequence shown here is derived from an EMBL/GenBank/DDBJ whole genome shotgun (WGS) entry which is preliminary data.</text>
</comment>
<accession>X0Y3R6</accession>
<sequence>MVPETDAGHRSPRYMANGGALTAVVARPPVGRAGFQKDAQTGPRATCGVARPAQKGSITDATGKSETEKGKGR</sequence>
<organism evidence="2">
    <name type="scientific">marine sediment metagenome</name>
    <dbReference type="NCBI Taxonomy" id="412755"/>
    <lineage>
        <taxon>unclassified sequences</taxon>
        <taxon>metagenomes</taxon>
        <taxon>ecological metagenomes</taxon>
    </lineage>
</organism>
<evidence type="ECO:0000313" key="2">
    <source>
        <dbReference type="EMBL" id="GAG31486.1"/>
    </source>
</evidence>
<feature type="region of interest" description="Disordered" evidence="1">
    <location>
        <begin position="32"/>
        <end position="73"/>
    </location>
</feature>
<protein>
    <submittedName>
        <fullName evidence="2">Uncharacterized protein</fullName>
    </submittedName>
</protein>
<feature type="compositionally biased region" description="Basic and acidic residues" evidence="1">
    <location>
        <begin position="63"/>
        <end position="73"/>
    </location>
</feature>
<reference evidence="2" key="1">
    <citation type="journal article" date="2014" name="Front. Microbiol.">
        <title>High frequency of phylogenetically diverse reductive dehalogenase-homologous genes in deep subseafloor sedimentary metagenomes.</title>
        <authorList>
            <person name="Kawai M."/>
            <person name="Futagami T."/>
            <person name="Toyoda A."/>
            <person name="Takaki Y."/>
            <person name="Nishi S."/>
            <person name="Hori S."/>
            <person name="Arai W."/>
            <person name="Tsubouchi T."/>
            <person name="Morono Y."/>
            <person name="Uchiyama I."/>
            <person name="Ito T."/>
            <person name="Fujiyama A."/>
            <person name="Inagaki F."/>
            <person name="Takami H."/>
        </authorList>
    </citation>
    <scope>NUCLEOTIDE SEQUENCE</scope>
    <source>
        <strain evidence="2">Expedition CK06-06</strain>
    </source>
</reference>
<proteinExistence type="predicted"/>